<dbReference type="Proteomes" id="UP000035214">
    <property type="component" value="Unassembled WGS sequence"/>
</dbReference>
<sequence length="68" mass="7667">MQYLEKVLGHKKLLSILLPFVNNEFITPVAQNENIKEGFYIINKMKIVLSIGAAIKNLLGPIMSLLLK</sequence>
<dbReference type="EMBL" id="LCYI01000022">
    <property type="protein sequence ID" value="KLA29518.1"/>
    <property type="molecule type" value="Genomic_DNA"/>
</dbReference>
<accession>A0A0G8EYX5</accession>
<dbReference type="AlphaFoldDB" id="A0A0G8EYX5"/>
<protein>
    <submittedName>
        <fullName evidence="1">Uncharacterized protein</fullName>
    </submittedName>
</protein>
<evidence type="ECO:0000313" key="2">
    <source>
        <dbReference type="Proteomes" id="UP000035214"/>
    </source>
</evidence>
<evidence type="ECO:0000313" key="1">
    <source>
        <dbReference type="EMBL" id="KLA29518.1"/>
    </source>
</evidence>
<gene>
    <name evidence="1" type="ORF">B4077_3579</name>
</gene>
<organism evidence="1 2">
    <name type="scientific">Bacillus cereus</name>
    <dbReference type="NCBI Taxonomy" id="1396"/>
    <lineage>
        <taxon>Bacteria</taxon>
        <taxon>Bacillati</taxon>
        <taxon>Bacillota</taxon>
        <taxon>Bacilli</taxon>
        <taxon>Bacillales</taxon>
        <taxon>Bacillaceae</taxon>
        <taxon>Bacillus</taxon>
        <taxon>Bacillus cereus group</taxon>
    </lineage>
</organism>
<name>A0A0G8EYX5_BACCE</name>
<dbReference type="PATRIC" id="fig|1396.428.peg.4678"/>
<reference evidence="1 2" key="1">
    <citation type="submission" date="2015-04" db="EMBL/GenBank/DDBJ databases">
        <title>Draft Genome Sequences of Eight Spore-Forming Food Isolates of Bacillus cereus Genome sequencing.</title>
        <authorList>
            <person name="Krawcyk A.O."/>
            <person name="de Jong A."/>
            <person name="Eijlander R.T."/>
            <person name="Berendsen E.M."/>
            <person name="Holsappel S."/>
            <person name="Wells-Bennik M."/>
            <person name="Kuipers O.P."/>
        </authorList>
    </citation>
    <scope>NUCLEOTIDE SEQUENCE [LARGE SCALE GENOMIC DNA]</scope>
    <source>
        <strain evidence="1 2">B4077</strain>
    </source>
</reference>
<dbReference type="RefSeq" id="WP_046955373.1">
    <property type="nucleotide sequence ID" value="NZ_LCYI01000022.1"/>
</dbReference>
<proteinExistence type="predicted"/>
<comment type="caution">
    <text evidence="1">The sequence shown here is derived from an EMBL/GenBank/DDBJ whole genome shotgun (WGS) entry which is preliminary data.</text>
</comment>